<dbReference type="CDD" id="cd00190">
    <property type="entry name" value="Tryp_SPc"/>
    <property type="match status" value="1"/>
</dbReference>
<comment type="similarity">
    <text evidence="5">Belongs to the dihydroorotate dehydrogenase family. Type 2 subfamily.</text>
</comment>
<evidence type="ECO:0000256" key="6">
    <source>
        <dbReference type="ARBA" id="ARBA00012791"/>
    </source>
</evidence>
<dbReference type="PROSITE" id="PS00912">
    <property type="entry name" value="DHODEHASE_2"/>
    <property type="match status" value="1"/>
</dbReference>
<keyword evidence="20" id="KW-1015">Disulfide bond</keyword>
<keyword evidence="15" id="KW-0809">Transit peptide</keyword>
<dbReference type="PROSITE" id="PS00911">
    <property type="entry name" value="DHODEHASE_1"/>
    <property type="match status" value="1"/>
</dbReference>
<keyword evidence="18" id="KW-0496">Mitochondrion</keyword>
<evidence type="ECO:0000256" key="4">
    <source>
        <dbReference type="ARBA" id="ARBA00005161"/>
    </source>
</evidence>
<dbReference type="CDD" id="cd00033">
    <property type="entry name" value="CCP"/>
    <property type="match status" value="1"/>
</dbReference>
<dbReference type="InterPro" id="IPR050074">
    <property type="entry name" value="DHO_dehydrogenase"/>
</dbReference>
<evidence type="ECO:0000256" key="16">
    <source>
        <dbReference type="ARBA" id="ARBA00022989"/>
    </source>
</evidence>
<feature type="domain" description="Peptidase S1" evidence="26">
    <location>
        <begin position="508"/>
        <end position="750"/>
    </location>
</feature>
<keyword evidence="11" id="KW-0288">FMN</keyword>
<evidence type="ECO:0000256" key="22">
    <source>
        <dbReference type="ARBA" id="ARBA00033714"/>
    </source>
</evidence>
<evidence type="ECO:0000259" key="27">
    <source>
        <dbReference type="PROSITE" id="PS50923"/>
    </source>
</evidence>
<dbReference type="PROSITE" id="PS50923">
    <property type="entry name" value="SUSHI"/>
    <property type="match status" value="1"/>
</dbReference>
<feature type="compositionally biased region" description="Basic and acidic residues" evidence="25">
    <location>
        <begin position="1"/>
        <end position="17"/>
    </location>
</feature>
<evidence type="ECO:0000256" key="14">
    <source>
        <dbReference type="ARBA" id="ARBA00022792"/>
    </source>
</evidence>
<organism evidence="28 29">
    <name type="scientific">Myotis brandtii</name>
    <name type="common">Brandt's bat</name>
    <dbReference type="NCBI Taxonomy" id="109478"/>
    <lineage>
        <taxon>Eukaryota</taxon>
        <taxon>Metazoa</taxon>
        <taxon>Chordata</taxon>
        <taxon>Craniata</taxon>
        <taxon>Vertebrata</taxon>
        <taxon>Euteleostomi</taxon>
        <taxon>Mammalia</taxon>
        <taxon>Eutheria</taxon>
        <taxon>Laurasiatheria</taxon>
        <taxon>Chiroptera</taxon>
        <taxon>Yangochiroptera</taxon>
        <taxon>Vespertilionidae</taxon>
        <taxon>Myotis</taxon>
    </lineage>
</organism>
<dbReference type="SMART" id="SM00020">
    <property type="entry name" value="Tryp_SPc"/>
    <property type="match status" value="1"/>
</dbReference>
<evidence type="ECO:0000256" key="23">
    <source>
        <dbReference type="ARBA" id="ARBA00048639"/>
    </source>
</evidence>
<dbReference type="PANTHER" id="PTHR48109:SF4">
    <property type="entry name" value="DIHYDROOROTATE DEHYDROGENASE (QUINONE), MITOCHONDRIAL"/>
    <property type="match status" value="1"/>
</dbReference>
<dbReference type="InterPro" id="IPR000436">
    <property type="entry name" value="Sushi_SCR_CCP_dom"/>
</dbReference>
<name>S7NKH8_MYOBR</name>
<evidence type="ECO:0000256" key="19">
    <source>
        <dbReference type="ARBA" id="ARBA00023136"/>
    </source>
</evidence>
<dbReference type="InterPro" id="IPR001314">
    <property type="entry name" value="Peptidase_S1A"/>
</dbReference>
<protein>
    <recommendedName>
        <fullName evidence="7">Dihydroorotate dehydrogenase (quinone), mitochondrial</fullName>
        <ecNumber evidence="6">1.3.5.2</ecNumber>
    </recommendedName>
</protein>
<dbReference type="Proteomes" id="UP000052978">
    <property type="component" value="Unassembled WGS sequence"/>
</dbReference>
<dbReference type="MEROPS" id="S01.972"/>
<comment type="cofactor">
    <cofactor evidence="1">
        <name>FMN</name>
        <dbReference type="ChEBI" id="CHEBI:58210"/>
    </cofactor>
</comment>
<dbReference type="InterPro" id="IPR005719">
    <property type="entry name" value="Dihydroorotate_DH_2"/>
</dbReference>
<dbReference type="NCBIfam" id="TIGR01036">
    <property type="entry name" value="pyrD_sub2"/>
    <property type="match status" value="1"/>
</dbReference>
<feature type="domain" description="Sushi" evidence="27">
    <location>
        <begin position="436"/>
        <end position="493"/>
    </location>
</feature>
<keyword evidence="17" id="KW-0560">Oxidoreductase</keyword>
<keyword evidence="19" id="KW-0472">Membrane</keyword>
<dbReference type="InterPro" id="IPR001295">
    <property type="entry name" value="Dihydroorotate_DH_CS"/>
</dbReference>
<dbReference type="PRINTS" id="PR00722">
    <property type="entry name" value="CHYMOTRYPSIN"/>
</dbReference>
<dbReference type="InterPro" id="IPR043504">
    <property type="entry name" value="Peptidase_S1_PA_chymotrypsin"/>
</dbReference>
<accession>S7NKH8</accession>
<keyword evidence="13" id="KW-0812">Transmembrane</keyword>
<comment type="subcellular location">
    <subcellularLocation>
        <location evidence="2">Mitochondrion inner membrane</location>
        <topology evidence="2">Single-pass membrane protein</topology>
    </subcellularLocation>
    <subcellularLocation>
        <location evidence="3">Secreted</location>
    </subcellularLocation>
</comment>
<evidence type="ECO:0000256" key="25">
    <source>
        <dbReference type="SAM" id="MobiDB-lite"/>
    </source>
</evidence>
<dbReference type="SUPFAM" id="SSF57535">
    <property type="entry name" value="Complement control module/SCR domain"/>
    <property type="match status" value="1"/>
</dbReference>
<sequence length="752" mass="82319">MEMRQRRAQGREDHGVDTAESECGNWRRAQDALIILGGGGLLFASYLTATGDEHFYAEHLMPTLQGLLDPESAHRLAVRVTALGLLPRVTFQDSDMLEVRVLGHKFRNPVGIAAGFDKHGEAVDGLYKMGFGFVEIGSVTPKPQEGNPRPRVFRLPEDQAVINRYGFNSHGFSVVEHRLRARQQTQARLTEGGLPLGINLGKNKTSVDAASDYAEGVRVLGPLADYLVVNVSSPNTAGLRSLQGKDELRHLLTKVLQERDALKGAHKPALLVKIAPDLTAQDKEDIASVVRELGIDGLIVTNTTVSRPASLQGALRSETGGLSGKPLRDLSTQTIREIVPIIGVGGVSSGQDALDKIQAGACLVQLYTALTYWGPPVVGRVKRELEALLKEQGFPSVTDAIGADHRSALGTVVTLLLWGQLFAVDTVNENTENADDSCPKAPEVANGYVEHSVRYQCKTYYRLRTEGDGVYTLNSEKKWTNKAIGEKLPECEAVCGKPKNPVDQVQRILGGSVDAKDSFPWQAKMISQHNLTSGATLISEQWLLTTAKNLFLGHEEGAKAKDIAPTLRLYVGKQQLVEVEKVILHPNYLEVDIGLIKLKQKVPVGEKVMPICLPSKDYAEVNRMGYVSGWGRNANFNFTQLLKYVMLPVADQDNCVRHYEKSTVPEKKEPKSPVGVQPILNEHTFCAGLSKYEEDTCFGDAGSAFAVHDTDDDTWYAAGILSFDKSCSVAEYGVYVKVHSILDWIQKTTADN</sequence>
<reference evidence="28 29" key="1">
    <citation type="journal article" date="2013" name="Nat. Commun.">
        <title>Genome analysis reveals insights into physiology and longevity of the Brandt's bat Myotis brandtii.</title>
        <authorList>
            <person name="Seim I."/>
            <person name="Fang X."/>
            <person name="Xiong Z."/>
            <person name="Lobanov A.V."/>
            <person name="Huang Z."/>
            <person name="Ma S."/>
            <person name="Feng Y."/>
            <person name="Turanov A.A."/>
            <person name="Zhu Y."/>
            <person name="Lenz T.L."/>
            <person name="Gerashchenko M.V."/>
            <person name="Fan D."/>
            <person name="Hee Yim S."/>
            <person name="Yao X."/>
            <person name="Jordan D."/>
            <person name="Xiong Y."/>
            <person name="Ma Y."/>
            <person name="Lyapunov A.N."/>
            <person name="Chen G."/>
            <person name="Kulakova O.I."/>
            <person name="Sun Y."/>
            <person name="Lee S.G."/>
            <person name="Bronson R.T."/>
            <person name="Moskalev A.A."/>
            <person name="Sunyaev S.R."/>
            <person name="Zhang G."/>
            <person name="Krogh A."/>
            <person name="Wang J."/>
            <person name="Gladyshev V.N."/>
        </authorList>
    </citation>
    <scope>NUCLEOTIDE SEQUENCE [LARGE SCALE GENOMIC DNA]</scope>
</reference>
<keyword evidence="21" id="KW-0351">Hemoglobin-binding</keyword>
<evidence type="ECO:0000256" key="13">
    <source>
        <dbReference type="ARBA" id="ARBA00022692"/>
    </source>
</evidence>
<comment type="caution">
    <text evidence="24">Lacks conserved residue(s) required for the propagation of feature annotation.</text>
</comment>
<evidence type="ECO:0000256" key="11">
    <source>
        <dbReference type="ARBA" id="ARBA00022643"/>
    </source>
</evidence>
<dbReference type="GO" id="GO:0006207">
    <property type="term" value="P:'de novo' pyrimidine nucleobase biosynthetic process"/>
    <property type="evidence" value="ECO:0007669"/>
    <property type="project" value="InterPro"/>
</dbReference>
<keyword evidence="10" id="KW-0285">Flavoprotein</keyword>
<evidence type="ECO:0000256" key="15">
    <source>
        <dbReference type="ARBA" id="ARBA00022946"/>
    </source>
</evidence>
<dbReference type="Pfam" id="PF00089">
    <property type="entry name" value="Trypsin"/>
    <property type="match status" value="1"/>
</dbReference>
<dbReference type="InterPro" id="IPR035976">
    <property type="entry name" value="Sushi/SCR/CCP_sf"/>
</dbReference>
<evidence type="ECO:0000256" key="17">
    <source>
        <dbReference type="ARBA" id="ARBA00023002"/>
    </source>
</evidence>
<dbReference type="GO" id="GO:0006508">
    <property type="term" value="P:proteolysis"/>
    <property type="evidence" value="ECO:0007669"/>
    <property type="project" value="InterPro"/>
</dbReference>
<dbReference type="Gene3D" id="3.20.20.70">
    <property type="entry name" value="Aldolase class I"/>
    <property type="match status" value="1"/>
</dbReference>
<keyword evidence="8" id="KW-0964">Secreted</keyword>
<evidence type="ECO:0000259" key="26">
    <source>
        <dbReference type="PROSITE" id="PS50240"/>
    </source>
</evidence>
<evidence type="ECO:0000256" key="21">
    <source>
        <dbReference type="ARBA" id="ARBA00023227"/>
    </source>
</evidence>
<dbReference type="EMBL" id="KE164326">
    <property type="protein sequence ID" value="EPQ17035.1"/>
    <property type="molecule type" value="Genomic_DNA"/>
</dbReference>
<evidence type="ECO:0000256" key="3">
    <source>
        <dbReference type="ARBA" id="ARBA00004613"/>
    </source>
</evidence>
<dbReference type="GO" id="GO:0044205">
    <property type="term" value="P:'de novo' UMP biosynthetic process"/>
    <property type="evidence" value="ECO:0007669"/>
    <property type="project" value="UniProtKB-UniPathway"/>
</dbReference>
<dbReference type="NCBIfam" id="NF003652">
    <property type="entry name" value="PRK05286.2-5"/>
    <property type="match status" value="1"/>
</dbReference>
<dbReference type="EC" id="1.3.5.2" evidence="6"/>
<dbReference type="Gene3D" id="2.40.10.10">
    <property type="entry name" value="Trypsin-like serine proteases"/>
    <property type="match status" value="2"/>
</dbReference>
<comment type="catalytic activity">
    <reaction evidence="23">
        <text>(S)-dihydroorotate + a quinone = orotate + a quinol</text>
        <dbReference type="Rhea" id="RHEA:30187"/>
        <dbReference type="ChEBI" id="CHEBI:24646"/>
        <dbReference type="ChEBI" id="CHEBI:30839"/>
        <dbReference type="ChEBI" id="CHEBI:30864"/>
        <dbReference type="ChEBI" id="CHEBI:132124"/>
        <dbReference type="EC" id="1.3.5.2"/>
    </reaction>
</comment>
<comment type="function">
    <text evidence="22">Catalyzes the conversion of dihydroorotate to orotate with quinone as electron acceptor. Required for UMP biosynthesis via de novo pathway.</text>
</comment>
<dbReference type="AlphaFoldDB" id="S7NKH8"/>
<feature type="region of interest" description="Disordered" evidence="25">
    <location>
        <begin position="1"/>
        <end position="22"/>
    </location>
</feature>
<evidence type="ECO:0000256" key="9">
    <source>
        <dbReference type="ARBA" id="ARBA00022542"/>
    </source>
</evidence>
<evidence type="ECO:0000256" key="7">
    <source>
        <dbReference type="ARBA" id="ARBA00017599"/>
    </source>
</evidence>
<keyword evidence="29" id="KW-1185">Reference proteome</keyword>
<evidence type="ECO:0000256" key="1">
    <source>
        <dbReference type="ARBA" id="ARBA00001917"/>
    </source>
</evidence>
<evidence type="ECO:0000313" key="28">
    <source>
        <dbReference type="EMBL" id="EPQ17035.1"/>
    </source>
</evidence>
<dbReference type="PROSITE" id="PS50240">
    <property type="entry name" value="TRYPSIN_DOM"/>
    <property type="match status" value="1"/>
</dbReference>
<dbReference type="InterPro" id="IPR009003">
    <property type="entry name" value="Peptidase_S1_PA"/>
</dbReference>
<dbReference type="CDD" id="cd04738">
    <property type="entry name" value="DHOD_2_like"/>
    <property type="match status" value="1"/>
</dbReference>
<dbReference type="Gene3D" id="2.10.70.10">
    <property type="entry name" value="Complement Module, domain 1"/>
    <property type="match status" value="1"/>
</dbReference>
<dbReference type="GO" id="GO:0106430">
    <property type="term" value="F:dihydroorotate dehydrogenase (quinone) activity"/>
    <property type="evidence" value="ECO:0007669"/>
    <property type="project" value="UniProtKB-EC"/>
</dbReference>
<comment type="pathway">
    <text evidence="4">Pyrimidine metabolism; UMP biosynthesis via de novo pathway; orotate from (S)-dihydroorotate (quinone route): step 1/1.</text>
</comment>
<dbReference type="Pfam" id="PF01180">
    <property type="entry name" value="DHO_dh"/>
    <property type="match status" value="1"/>
</dbReference>
<evidence type="ECO:0000313" key="29">
    <source>
        <dbReference type="Proteomes" id="UP000052978"/>
    </source>
</evidence>
<evidence type="ECO:0000256" key="24">
    <source>
        <dbReference type="PROSITE-ProRule" id="PRU00302"/>
    </source>
</evidence>
<dbReference type="GO" id="GO:0005576">
    <property type="term" value="C:extracellular region"/>
    <property type="evidence" value="ECO:0007669"/>
    <property type="project" value="UniProtKB-SubCell"/>
</dbReference>
<dbReference type="eggNOG" id="KOG1436">
    <property type="taxonomic scope" value="Eukaryota"/>
</dbReference>
<dbReference type="PANTHER" id="PTHR48109">
    <property type="entry name" value="DIHYDROOROTATE DEHYDROGENASE (QUINONE), MITOCHONDRIAL-RELATED"/>
    <property type="match status" value="1"/>
</dbReference>
<dbReference type="GO" id="GO:0005743">
    <property type="term" value="C:mitochondrial inner membrane"/>
    <property type="evidence" value="ECO:0007669"/>
    <property type="project" value="UniProtKB-SubCell"/>
</dbReference>
<dbReference type="SUPFAM" id="SSF50494">
    <property type="entry name" value="Trypsin-like serine proteases"/>
    <property type="match status" value="1"/>
</dbReference>
<dbReference type="InterPro" id="IPR001254">
    <property type="entry name" value="Trypsin_dom"/>
</dbReference>
<dbReference type="NCBIfam" id="NF003645">
    <property type="entry name" value="PRK05286.1-2"/>
    <property type="match status" value="1"/>
</dbReference>
<dbReference type="InterPro" id="IPR005720">
    <property type="entry name" value="Dihydroorotate_DH_cat"/>
</dbReference>
<dbReference type="FunFam" id="2.40.10.10:FF:000027">
    <property type="entry name" value="Haptoglobin"/>
    <property type="match status" value="1"/>
</dbReference>
<dbReference type="FunFam" id="2.40.10.10:FF:000031">
    <property type="entry name" value="Haptoglobin"/>
    <property type="match status" value="1"/>
</dbReference>
<keyword evidence="9" id="KW-0721">Serine protease homolog</keyword>
<dbReference type="GO" id="GO:0030492">
    <property type="term" value="F:hemoglobin binding"/>
    <property type="evidence" value="ECO:0007669"/>
    <property type="project" value="UniProtKB-KW"/>
</dbReference>
<evidence type="ECO:0000256" key="20">
    <source>
        <dbReference type="ARBA" id="ARBA00023157"/>
    </source>
</evidence>
<evidence type="ECO:0000256" key="2">
    <source>
        <dbReference type="ARBA" id="ARBA00004434"/>
    </source>
</evidence>
<dbReference type="FunFam" id="3.20.20.70:FF:000066">
    <property type="entry name" value="Dihydroorotate dehydrogenase (quinone), mitochondrial"/>
    <property type="match status" value="1"/>
</dbReference>
<dbReference type="InterPro" id="IPR013785">
    <property type="entry name" value="Aldolase_TIM"/>
</dbReference>
<evidence type="ECO:0000256" key="18">
    <source>
        <dbReference type="ARBA" id="ARBA00023128"/>
    </source>
</evidence>
<evidence type="ECO:0000256" key="8">
    <source>
        <dbReference type="ARBA" id="ARBA00022525"/>
    </source>
</evidence>
<evidence type="ECO:0000256" key="12">
    <source>
        <dbReference type="ARBA" id="ARBA00022659"/>
    </source>
</evidence>
<dbReference type="SMR" id="S7NKH8"/>
<evidence type="ECO:0000256" key="5">
    <source>
        <dbReference type="ARBA" id="ARBA00005359"/>
    </source>
</evidence>
<dbReference type="UniPathway" id="UPA00070">
    <property type="reaction ID" value="UER00946"/>
</dbReference>
<keyword evidence="12 24" id="KW-0768">Sushi</keyword>
<evidence type="ECO:0000256" key="10">
    <source>
        <dbReference type="ARBA" id="ARBA00022630"/>
    </source>
</evidence>
<dbReference type="FunFam" id="2.10.70.10:FF:000048">
    <property type="entry name" value="Haptoglobin"/>
    <property type="match status" value="1"/>
</dbReference>
<keyword evidence="14" id="KW-0999">Mitochondrion inner membrane</keyword>
<keyword evidence="16" id="KW-1133">Transmembrane helix</keyword>
<gene>
    <name evidence="28" type="ORF">D623_10022425</name>
</gene>
<proteinExistence type="inferred from homology"/>
<dbReference type="GO" id="GO:0004252">
    <property type="term" value="F:serine-type endopeptidase activity"/>
    <property type="evidence" value="ECO:0007669"/>
    <property type="project" value="InterPro"/>
</dbReference>
<dbReference type="SUPFAM" id="SSF51395">
    <property type="entry name" value="FMN-linked oxidoreductases"/>
    <property type="match status" value="1"/>
</dbReference>